<keyword evidence="11 12" id="KW-0407">Ion channel</keyword>
<keyword evidence="9 13" id="KW-0472">Membrane</keyword>
<evidence type="ECO:0000256" key="4">
    <source>
        <dbReference type="ARBA" id="ARBA00022461"/>
    </source>
</evidence>
<keyword evidence="6 13" id="KW-1133">Transmembrane helix</keyword>
<keyword evidence="4 12" id="KW-0894">Sodium channel</keyword>
<dbReference type="AlphaFoldDB" id="A0A8J5JEZ3"/>
<accession>A0A8J5JEZ3</accession>
<dbReference type="GO" id="GO:0005886">
    <property type="term" value="C:plasma membrane"/>
    <property type="evidence" value="ECO:0007669"/>
    <property type="project" value="TreeGrafter"/>
</dbReference>
<evidence type="ECO:0000256" key="6">
    <source>
        <dbReference type="ARBA" id="ARBA00022989"/>
    </source>
</evidence>
<evidence type="ECO:0000313" key="15">
    <source>
        <dbReference type="Proteomes" id="UP000747542"/>
    </source>
</evidence>
<dbReference type="Proteomes" id="UP000747542">
    <property type="component" value="Unassembled WGS sequence"/>
</dbReference>
<evidence type="ECO:0000256" key="1">
    <source>
        <dbReference type="ARBA" id="ARBA00004141"/>
    </source>
</evidence>
<dbReference type="EMBL" id="JAHLQT010042002">
    <property type="protein sequence ID" value="KAG7155321.1"/>
    <property type="molecule type" value="Genomic_DNA"/>
</dbReference>
<evidence type="ECO:0000256" key="8">
    <source>
        <dbReference type="ARBA" id="ARBA00023065"/>
    </source>
</evidence>
<sequence>MSTNSTEASMPPVEDVEAAKKKAQHFDMENLIRSRSWIRRVVWMIVVGVMLSWGTFQCYKVIAEYMTYPKKVSIGVEEDMTAEFPAVTVCNLNPLASKDKLRGHEKWGPFIYIEEMNAEPMCEGLSNNQDDFYVEEEYSPNYDYDYQQDYDTGFNSGFGNDFYGA</sequence>
<evidence type="ECO:0000256" key="11">
    <source>
        <dbReference type="ARBA" id="ARBA00023303"/>
    </source>
</evidence>
<protein>
    <submittedName>
        <fullName evidence="14">Acid-sensing ion channel 5-like</fullName>
    </submittedName>
</protein>
<dbReference type="Pfam" id="PF00858">
    <property type="entry name" value="ASC"/>
    <property type="match status" value="1"/>
</dbReference>
<comment type="caution">
    <text evidence="14">The sequence shown here is derived from an EMBL/GenBank/DDBJ whole genome shotgun (WGS) entry which is preliminary data.</text>
</comment>
<dbReference type="PANTHER" id="PTHR11690:SF248">
    <property type="entry name" value="PICKPOCKET 17, ISOFORM A"/>
    <property type="match status" value="1"/>
</dbReference>
<keyword evidence="8 12" id="KW-0406">Ion transport</keyword>
<evidence type="ECO:0000256" key="12">
    <source>
        <dbReference type="RuleBase" id="RU000679"/>
    </source>
</evidence>
<keyword evidence="15" id="KW-1185">Reference proteome</keyword>
<evidence type="ECO:0000256" key="10">
    <source>
        <dbReference type="ARBA" id="ARBA00023201"/>
    </source>
</evidence>
<keyword evidence="10 12" id="KW-0739">Sodium transport</keyword>
<feature type="transmembrane region" description="Helical" evidence="13">
    <location>
        <begin position="37"/>
        <end position="56"/>
    </location>
</feature>
<evidence type="ECO:0000256" key="3">
    <source>
        <dbReference type="ARBA" id="ARBA00022448"/>
    </source>
</evidence>
<evidence type="ECO:0000256" key="13">
    <source>
        <dbReference type="SAM" id="Phobius"/>
    </source>
</evidence>
<dbReference type="PANTHER" id="PTHR11690">
    <property type="entry name" value="AMILORIDE-SENSITIVE SODIUM CHANNEL-RELATED"/>
    <property type="match status" value="1"/>
</dbReference>
<evidence type="ECO:0000256" key="2">
    <source>
        <dbReference type="ARBA" id="ARBA00007193"/>
    </source>
</evidence>
<organism evidence="14 15">
    <name type="scientific">Homarus americanus</name>
    <name type="common">American lobster</name>
    <dbReference type="NCBI Taxonomy" id="6706"/>
    <lineage>
        <taxon>Eukaryota</taxon>
        <taxon>Metazoa</taxon>
        <taxon>Ecdysozoa</taxon>
        <taxon>Arthropoda</taxon>
        <taxon>Crustacea</taxon>
        <taxon>Multicrustacea</taxon>
        <taxon>Malacostraca</taxon>
        <taxon>Eumalacostraca</taxon>
        <taxon>Eucarida</taxon>
        <taxon>Decapoda</taxon>
        <taxon>Pleocyemata</taxon>
        <taxon>Astacidea</taxon>
        <taxon>Nephropoidea</taxon>
        <taxon>Nephropidae</taxon>
        <taxon>Homarus</taxon>
    </lineage>
</organism>
<comment type="similarity">
    <text evidence="2 12">Belongs to the amiloride-sensitive sodium channel (TC 1.A.6) family.</text>
</comment>
<proteinExistence type="inferred from homology"/>
<keyword evidence="5 12" id="KW-0812">Transmembrane</keyword>
<dbReference type="GO" id="GO:0015280">
    <property type="term" value="F:ligand-gated sodium channel activity"/>
    <property type="evidence" value="ECO:0007669"/>
    <property type="project" value="TreeGrafter"/>
</dbReference>
<keyword evidence="3 12" id="KW-0813">Transport</keyword>
<reference evidence="14" key="1">
    <citation type="journal article" date="2021" name="Sci. Adv.">
        <title>The American lobster genome reveals insights on longevity, neural, and immune adaptations.</title>
        <authorList>
            <person name="Polinski J.M."/>
            <person name="Zimin A.V."/>
            <person name="Clark K.F."/>
            <person name="Kohn A.B."/>
            <person name="Sadowski N."/>
            <person name="Timp W."/>
            <person name="Ptitsyn A."/>
            <person name="Khanna P."/>
            <person name="Romanova D.Y."/>
            <person name="Williams P."/>
            <person name="Greenwood S.J."/>
            <person name="Moroz L.L."/>
            <person name="Walt D.R."/>
            <person name="Bodnar A.G."/>
        </authorList>
    </citation>
    <scope>NUCLEOTIDE SEQUENCE</scope>
    <source>
        <strain evidence="14">GMGI-L3</strain>
    </source>
</reference>
<evidence type="ECO:0000256" key="9">
    <source>
        <dbReference type="ARBA" id="ARBA00023136"/>
    </source>
</evidence>
<gene>
    <name evidence="14" type="primary">Asic5-L</name>
    <name evidence="14" type="ORF">Hamer_G024587</name>
</gene>
<evidence type="ECO:0000256" key="7">
    <source>
        <dbReference type="ARBA" id="ARBA00023053"/>
    </source>
</evidence>
<evidence type="ECO:0000313" key="14">
    <source>
        <dbReference type="EMBL" id="KAG7155321.1"/>
    </source>
</evidence>
<evidence type="ECO:0000256" key="5">
    <source>
        <dbReference type="ARBA" id="ARBA00022692"/>
    </source>
</evidence>
<dbReference type="InterPro" id="IPR001873">
    <property type="entry name" value="ENaC"/>
</dbReference>
<keyword evidence="7" id="KW-0915">Sodium</keyword>
<comment type="subcellular location">
    <subcellularLocation>
        <location evidence="1">Membrane</location>
        <topology evidence="1">Multi-pass membrane protein</topology>
    </subcellularLocation>
</comment>
<name>A0A8J5JEZ3_HOMAM</name>